<dbReference type="KEGG" id="rce:RC1_3896"/>
<dbReference type="eggNOG" id="COG2199">
    <property type="taxonomic scope" value="Bacteria"/>
</dbReference>
<name>B6IY65_RHOCS</name>
<dbReference type="STRING" id="414684.RC1_3896"/>
<feature type="compositionally biased region" description="Low complexity" evidence="1">
    <location>
        <begin position="174"/>
        <end position="199"/>
    </location>
</feature>
<dbReference type="Proteomes" id="UP000001591">
    <property type="component" value="Chromosome"/>
</dbReference>
<accession>B6IY65</accession>
<dbReference type="OrthoDB" id="7335474at2"/>
<feature type="compositionally biased region" description="Pro residues" evidence="1">
    <location>
        <begin position="238"/>
        <end position="248"/>
    </location>
</feature>
<dbReference type="AlphaFoldDB" id="B6IY65"/>
<keyword evidence="3" id="KW-1185">Reference proteome</keyword>
<evidence type="ECO:0000313" key="3">
    <source>
        <dbReference type="Proteomes" id="UP000001591"/>
    </source>
</evidence>
<proteinExistence type="predicted"/>
<reference evidence="2 3" key="1">
    <citation type="journal article" date="2010" name="BMC Genomics">
        <title>Metabolic flexibility revealed in the genome of the cyst-forming alpha-1 proteobacterium Rhodospirillum centenum.</title>
        <authorList>
            <person name="Lu Y.K."/>
            <person name="Marden J."/>
            <person name="Han M."/>
            <person name="Swingley W.D."/>
            <person name="Mastrian S.D."/>
            <person name="Chowdhury S.R."/>
            <person name="Hao J."/>
            <person name="Helmy T."/>
            <person name="Kim S."/>
            <person name="Kurdoglu A.A."/>
            <person name="Matthies H.J."/>
            <person name="Rollo D."/>
            <person name="Stothard P."/>
            <person name="Blankenship R.E."/>
            <person name="Bauer C.E."/>
            <person name="Touchman J.W."/>
        </authorList>
    </citation>
    <scope>NUCLEOTIDE SEQUENCE [LARGE SCALE GENOMIC DNA]</scope>
    <source>
        <strain evidence="3">ATCC 51521 / SW</strain>
    </source>
</reference>
<dbReference type="RefSeq" id="WP_012569012.1">
    <property type="nucleotide sequence ID" value="NC_011420.2"/>
</dbReference>
<evidence type="ECO:0000256" key="1">
    <source>
        <dbReference type="SAM" id="MobiDB-lite"/>
    </source>
</evidence>
<evidence type="ECO:0000313" key="2">
    <source>
        <dbReference type="EMBL" id="ACJ01239.1"/>
    </source>
</evidence>
<feature type="region of interest" description="Disordered" evidence="1">
    <location>
        <begin position="229"/>
        <end position="248"/>
    </location>
</feature>
<organism evidence="2 3">
    <name type="scientific">Rhodospirillum centenum (strain ATCC 51521 / SW)</name>
    <dbReference type="NCBI Taxonomy" id="414684"/>
    <lineage>
        <taxon>Bacteria</taxon>
        <taxon>Pseudomonadati</taxon>
        <taxon>Pseudomonadota</taxon>
        <taxon>Alphaproteobacteria</taxon>
        <taxon>Rhodospirillales</taxon>
        <taxon>Rhodospirillaceae</taxon>
        <taxon>Rhodospirillum</taxon>
    </lineage>
</organism>
<protein>
    <submittedName>
        <fullName evidence="2">Uncharacterized protein</fullName>
    </submittedName>
</protein>
<dbReference type="HOGENOM" id="CLU_592707_0_0_5"/>
<feature type="region of interest" description="Disordered" evidence="1">
    <location>
        <begin position="174"/>
        <end position="212"/>
    </location>
</feature>
<dbReference type="EMBL" id="CP000613">
    <property type="protein sequence ID" value="ACJ01239.1"/>
    <property type="molecule type" value="Genomic_DNA"/>
</dbReference>
<gene>
    <name evidence="2" type="ordered locus">RC1_3896</name>
</gene>
<sequence length="485" mass="52129">MPYGVLTPFVRRFTAWLEDVLGTEAAGDERHPDEHLWTSAALRRRLRDFIEEHPQAPAACLNLIGLDVLKAHLGPRWPAAATRVQMLAEHMLVELSGPDDLWFRFEDDHYIVVFAHLDKAEAQARCARFIARLNALLLGTPDLTGLVFETVLIDARSLAVERVPLHSMMDEAAPAARSAPAPLPSGAAGATSPGAQGAPDVQAEAPPTSVTSPGTVPAAGVAMAPCGPAEARTAQPVSQPPQLPTPPPIELRYEPVWDVRAGAVTTYLARAVREGSGGMHGVGYDVLSDHRPDSIASLDGLVLMEARSVLAELFENRFRLLISVPVHVETLAQAGRRSAYMEICRETPRHLTPFILFWLHGLGPGVPAGRLAELVGMLKPFSRAVLAHLDLGQVDPGPLVTGGLSMVGMDLPLPVQTPARLPEVLRLLSALNRRGLRLYAGGIRHGETATALVKAGVDHIYGPAVGPLRATPEHMLRFSESDLHA</sequence>